<evidence type="ECO:0000313" key="3">
    <source>
        <dbReference type="Proteomes" id="UP001595683"/>
    </source>
</evidence>
<accession>A0ABV7V3N2</accession>
<evidence type="ECO:0000259" key="1">
    <source>
        <dbReference type="Pfam" id="PF10135"/>
    </source>
</evidence>
<evidence type="ECO:0000313" key="2">
    <source>
        <dbReference type="EMBL" id="MFC3671984.1"/>
    </source>
</evidence>
<name>A0ABV7V3N2_9SPHN</name>
<dbReference type="EMBL" id="JBHRYE010000017">
    <property type="protein sequence ID" value="MFC3671984.1"/>
    <property type="molecule type" value="Genomic_DNA"/>
</dbReference>
<sequence>MTAQSLNSAAVSGTSATTAIPDRAALRKAAQGFEAMFLRQMLSQARNTNLGGDDLFGKKQDDTFTQMRDERFAEIAAQSGALGLATRLESQLAKAAGSAATPAKGA</sequence>
<comment type="caution">
    <text evidence="2">The sequence shown here is derived from an EMBL/GenBank/DDBJ whole genome shotgun (WGS) entry which is preliminary data.</text>
</comment>
<dbReference type="InterPro" id="IPR019301">
    <property type="entry name" value="Flagellar_prot_FlgJ_N"/>
</dbReference>
<dbReference type="Proteomes" id="UP001595683">
    <property type="component" value="Unassembled WGS sequence"/>
</dbReference>
<protein>
    <submittedName>
        <fullName evidence="2">Rod-binding protein</fullName>
    </submittedName>
</protein>
<proteinExistence type="predicted"/>
<dbReference type="RefSeq" id="WP_191323909.1">
    <property type="nucleotide sequence ID" value="NZ_BMZP01000006.1"/>
</dbReference>
<keyword evidence="3" id="KW-1185">Reference proteome</keyword>
<organism evidence="2 3">
    <name type="scientific">Novosphingobium pokkalii</name>
    <dbReference type="NCBI Taxonomy" id="1770194"/>
    <lineage>
        <taxon>Bacteria</taxon>
        <taxon>Pseudomonadati</taxon>
        <taxon>Pseudomonadota</taxon>
        <taxon>Alphaproteobacteria</taxon>
        <taxon>Sphingomonadales</taxon>
        <taxon>Sphingomonadaceae</taxon>
        <taxon>Novosphingobium</taxon>
    </lineage>
</organism>
<gene>
    <name evidence="2" type="ORF">ACFOOT_11160</name>
</gene>
<feature type="domain" description="Flagellar protein FlgJ N-terminal" evidence="1">
    <location>
        <begin position="44"/>
        <end position="91"/>
    </location>
</feature>
<reference evidence="3" key="1">
    <citation type="journal article" date="2019" name="Int. J. Syst. Evol. Microbiol.">
        <title>The Global Catalogue of Microorganisms (GCM) 10K type strain sequencing project: providing services to taxonomists for standard genome sequencing and annotation.</title>
        <authorList>
            <consortium name="The Broad Institute Genomics Platform"/>
            <consortium name="The Broad Institute Genome Sequencing Center for Infectious Disease"/>
            <person name="Wu L."/>
            <person name="Ma J."/>
        </authorList>
    </citation>
    <scope>NUCLEOTIDE SEQUENCE [LARGE SCALE GENOMIC DNA]</scope>
    <source>
        <strain evidence="3">KCTC 42224</strain>
    </source>
</reference>
<dbReference type="Pfam" id="PF10135">
    <property type="entry name" value="Rod-binding"/>
    <property type="match status" value="1"/>
</dbReference>